<keyword evidence="1" id="KW-0472">Membrane</keyword>
<evidence type="ECO:0000313" key="3">
    <source>
        <dbReference type="Proteomes" id="UP001589568"/>
    </source>
</evidence>
<reference evidence="2 3" key="1">
    <citation type="submission" date="2024-09" db="EMBL/GenBank/DDBJ databases">
        <authorList>
            <person name="Sun Q."/>
            <person name="Mori K."/>
        </authorList>
    </citation>
    <scope>NUCLEOTIDE SEQUENCE [LARGE SCALE GENOMIC DNA]</scope>
    <source>
        <strain evidence="2 3">JCM 3324</strain>
    </source>
</reference>
<feature type="transmembrane region" description="Helical" evidence="1">
    <location>
        <begin position="32"/>
        <end position="53"/>
    </location>
</feature>
<proteinExistence type="predicted"/>
<dbReference type="Proteomes" id="UP001589568">
    <property type="component" value="Unassembled WGS sequence"/>
</dbReference>
<keyword evidence="1" id="KW-0812">Transmembrane</keyword>
<name>A0ABV5NXN0_9ACTN</name>
<keyword evidence="3" id="KW-1185">Reference proteome</keyword>
<protein>
    <submittedName>
        <fullName evidence="2">Uncharacterized protein</fullName>
    </submittedName>
</protein>
<organism evidence="2 3">
    <name type="scientific">Nonomuraea salmonea</name>
    <dbReference type="NCBI Taxonomy" id="46181"/>
    <lineage>
        <taxon>Bacteria</taxon>
        <taxon>Bacillati</taxon>
        <taxon>Actinomycetota</taxon>
        <taxon>Actinomycetes</taxon>
        <taxon>Streptosporangiales</taxon>
        <taxon>Streptosporangiaceae</taxon>
        <taxon>Nonomuraea</taxon>
    </lineage>
</organism>
<accession>A0ABV5NXN0</accession>
<evidence type="ECO:0000313" key="2">
    <source>
        <dbReference type="EMBL" id="MFB9475069.1"/>
    </source>
</evidence>
<gene>
    <name evidence="2" type="ORF">ACFFR3_36740</name>
</gene>
<feature type="transmembrane region" description="Helical" evidence="1">
    <location>
        <begin position="7"/>
        <end position="26"/>
    </location>
</feature>
<dbReference type="EMBL" id="JBHMCF010000040">
    <property type="protein sequence ID" value="MFB9475069.1"/>
    <property type="molecule type" value="Genomic_DNA"/>
</dbReference>
<evidence type="ECO:0000256" key="1">
    <source>
        <dbReference type="SAM" id="Phobius"/>
    </source>
</evidence>
<comment type="caution">
    <text evidence="2">The sequence shown here is derived from an EMBL/GenBank/DDBJ whole genome shotgun (WGS) entry which is preliminary data.</text>
</comment>
<keyword evidence="1" id="KW-1133">Transmembrane helix</keyword>
<dbReference type="RefSeq" id="WP_364368682.1">
    <property type="nucleotide sequence ID" value="NZ_JBHMCF010000040.1"/>
</dbReference>
<sequence length="60" mass="5995">MTERDLFAYALVAGGVSLAVAVLAVVFGGTAFASACALIGIGFMVGALALAVYEQRDKGA</sequence>